<evidence type="ECO:0000313" key="2">
    <source>
        <dbReference type="EMBL" id="CDL82091.1"/>
    </source>
</evidence>
<feature type="compositionally biased region" description="Basic residues" evidence="1">
    <location>
        <begin position="124"/>
        <end position="134"/>
    </location>
</feature>
<evidence type="ECO:0000256" key="1">
    <source>
        <dbReference type="SAM" id="MobiDB-lite"/>
    </source>
</evidence>
<proteinExistence type="predicted"/>
<protein>
    <submittedName>
        <fullName evidence="2">Uncharacterized protein</fullName>
    </submittedName>
</protein>
<dbReference type="Proteomes" id="UP000019202">
    <property type="component" value="Unassembled WGS sequence"/>
</dbReference>
<feature type="compositionally biased region" description="Polar residues" evidence="1">
    <location>
        <begin position="10"/>
        <end position="21"/>
    </location>
</feature>
<comment type="caution">
    <text evidence="2">The sequence shown here is derived from an EMBL/GenBank/DDBJ whole genome shotgun (WGS) entry which is preliminary data.</text>
</comment>
<organism evidence="2 3">
    <name type="scientific">Xenorhabdus szentirmaii DSM 16338</name>
    <dbReference type="NCBI Taxonomy" id="1427518"/>
    <lineage>
        <taxon>Bacteria</taxon>
        <taxon>Pseudomonadati</taxon>
        <taxon>Pseudomonadota</taxon>
        <taxon>Gammaproteobacteria</taxon>
        <taxon>Enterobacterales</taxon>
        <taxon>Morganellaceae</taxon>
        <taxon>Xenorhabdus</taxon>
    </lineage>
</organism>
<gene>
    <name evidence="2" type="ORF">XSR1_190026</name>
</gene>
<dbReference type="EMBL" id="CBXF010000076">
    <property type="protein sequence ID" value="CDL82091.1"/>
    <property type="molecule type" value="Genomic_DNA"/>
</dbReference>
<dbReference type="AlphaFoldDB" id="W1IWU5"/>
<feature type="region of interest" description="Disordered" evidence="1">
    <location>
        <begin position="109"/>
        <end position="159"/>
    </location>
</feature>
<keyword evidence="3" id="KW-1185">Reference proteome</keyword>
<reference evidence="2" key="1">
    <citation type="submission" date="2013-11" db="EMBL/GenBank/DDBJ databases">
        <title>Draft genome sequence and annotation of the entomopathogenic bacteria, Xenorhabdus cabanillasi strain JM26 and Xenorhabdus szentirmai strain DSM 16338.</title>
        <authorList>
            <person name="Gualtieri M."/>
            <person name="Ogier J.C."/>
            <person name="Pages S."/>
            <person name="Givaudan A."/>
            <person name="Gaudriault S."/>
        </authorList>
    </citation>
    <scope>NUCLEOTIDE SEQUENCE [LARGE SCALE GENOMIC DNA]</scope>
    <source>
        <strain evidence="2">DSM 16338</strain>
    </source>
</reference>
<evidence type="ECO:0000313" key="3">
    <source>
        <dbReference type="Proteomes" id="UP000019202"/>
    </source>
</evidence>
<name>W1IWU5_9GAMM</name>
<sequence length="159" mass="17792">MSTEHKNLETTDQGGKQNQAVTEVEPDAAARGKTQQSSPEQGKETGKVHEFTLLAFAQHALEKGNQNHGQCDKETGIGRGSVFYPQRFKCQDCIQQYTKNQPVNDFTTRDITQAYARAEEHKGNGQRKAQHQKQRHSDTRMDNQLHQGITCPPGEGNSE</sequence>
<accession>W1IWU5</accession>
<feature type="region of interest" description="Disordered" evidence="1">
    <location>
        <begin position="1"/>
        <end position="46"/>
    </location>
</feature>